<comment type="caution">
    <text evidence="2">The sequence shown here is derived from an EMBL/GenBank/DDBJ whole genome shotgun (WGS) entry which is preliminary data.</text>
</comment>
<proteinExistence type="predicted"/>
<evidence type="ECO:0000313" key="3">
    <source>
        <dbReference type="Proteomes" id="UP000324222"/>
    </source>
</evidence>
<accession>A0A5B7HI60</accession>
<gene>
    <name evidence="2" type="ORF">E2C01_064095</name>
</gene>
<keyword evidence="3" id="KW-1185">Reference proteome</keyword>
<reference evidence="2 3" key="1">
    <citation type="submission" date="2019-05" db="EMBL/GenBank/DDBJ databases">
        <title>Another draft genome of Portunus trituberculatus and its Hox gene families provides insights of decapod evolution.</title>
        <authorList>
            <person name="Jeong J.-H."/>
            <person name="Song I."/>
            <person name="Kim S."/>
            <person name="Choi T."/>
            <person name="Kim D."/>
            <person name="Ryu S."/>
            <person name="Kim W."/>
        </authorList>
    </citation>
    <scope>NUCLEOTIDE SEQUENCE [LARGE SCALE GENOMIC DNA]</scope>
    <source>
        <tissue evidence="2">Muscle</tissue>
    </source>
</reference>
<evidence type="ECO:0000256" key="1">
    <source>
        <dbReference type="SAM" id="MobiDB-lite"/>
    </source>
</evidence>
<protein>
    <submittedName>
        <fullName evidence="2">Uncharacterized protein</fullName>
    </submittedName>
</protein>
<evidence type="ECO:0000313" key="2">
    <source>
        <dbReference type="EMBL" id="MPC69863.1"/>
    </source>
</evidence>
<sequence length="60" mass="6567">MNVGSSAFSIKSSDVARSQLPCSKKNIASRSEDLTFGENFKHSRQTLNSSLSSDNNEEND</sequence>
<dbReference type="Proteomes" id="UP000324222">
    <property type="component" value="Unassembled WGS sequence"/>
</dbReference>
<feature type="region of interest" description="Disordered" evidence="1">
    <location>
        <begin position="31"/>
        <end position="60"/>
    </location>
</feature>
<name>A0A5B7HI60_PORTR</name>
<dbReference type="AlphaFoldDB" id="A0A5B7HI60"/>
<organism evidence="2 3">
    <name type="scientific">Portunus trituberculatus</name>
    <name type="common">Swimming crab</name>
    <name type="synonym">Neptunus trituberculatus</name>
    <dbReference type="NCBI Taxonomy" id="210409"/>
    <lineage>
        <taxon>Eukaryota</taxon>
        <taxon>Metazoa</taxon>
        <taxon>Ecdysozoa</taxon>
        <taxon>Arthropoda</taxon>
        <taxon>Crustacea</taxon>
        <taxon>Multicrustacea</taxon>
        <taxon>Malacostraca</taxon>
        <taxon>Eumalacostraca</taxon>
        <taxon>Eucarida</taxon>
        <taxon>Decapoda</taxon>
        <taxon>Pleocyemata</taxon>
        <taxon>Brachyura</taxon>
        <taxon>Eubrachyura</taxon>
        <taxon>Portunoidea</taxon>
        <taxon>Portunidae</taxon>
        <taxon>Portuninae</taxon>
        <taxon>Portunus</taxon>
    </lineage>
</organism>
<dbReference type="EMBL" id="VSRR010030138">
    <property type="protein sequence ID" value="MPC69863.1"/>
    <property type="molecule type" value="Genomic_DNA"/>
</dbReference>